<keyword evidence="4" id="KW-1185">Reference proteome</keyword>
<feature type="compositionally biased region" description="Polar residues" evidence="2">
    <location>
        <begin position="240"/>
        <end position="253"/>
    </location>
</feature>
<feature type="coiled-coil region" evidence="1">
    <location>
        <begin position="650"/>
        <end position="757"/>
    </location>
</feature>
<feature type="compositionally biased region" description="Pro residues" evidence="2">
    <location>
        <begin position="255"/>
        <end position="268"/>
    </location>
</feature>
<feature type="region of interest" description="Disordered" evidence="2">
    <location>
        <begin position="36"/>
        <end position="55"/>
    </location>
</feature>
<feature type="region of interest" description="Disordered" evidence="2">
    <location>
        <begin position="217"/>
        <end position="273"/>
    </location>
</feature>
<feature type="region of interest" description="Disordered" evidence="2">
    <location>
        <begin position="171"/>
        <end position="201"/>
    </location>
</feature>
<feature type="region of interest" description="Disordered" evidence="2">
    <location>
        <begin position="886"/>
        <end position="921"/>
    </location>
</feature>
<reference evidence="3 4" key="1">
    <citation type="submission" date="2012-04" db="EMBL/GenBank/DDBJ databases">
        <title>The Genome Sequence of Saprolegnia declina VS20.</title>
        <authorList>
            <consortium name="The Broad Institute Genome Sequencing Platform"/>
            <person name="Russ C."/>
            <person name="Nusbaum C."/>
            <person name="Tyler B."/>
            <person name="van West P."/>
            <person name="Dieguez-Uribeondo J."/>
            <person name="de Bruijn I."/>
            <person name="Tripathy S."/>
            <person name="Jiang R."/>
            <person name="Young S.K."/>
            <person name="Zeng Q."/>
            <person name="Gargeya S."/>
            <person name="Fitzgerald M."/>
            <person name="Haas B."/>
            <person name="Abouelleil A."/>
            <person name="Alvarado L."/>
            <person name="Arachchi H.M."/>
            <person name="Berlin A."/>
            <person name="Chapman S.B."/>
            <person name="Goldberg J."/>
            <person name="Griggs A."/>
            <person name="Gujja S."/>
            <person name="Hansen M."/>
            <person name="Howarth C."/>
            <person name="Imamovic A."/>
            <person name="Larimer J."/>
            <person name="McCowen C."/>
            <person name="Montmayeur A."/>
            <person name="Murphy C."/>
            <person name="Neiman D."/>
            <person name="Pearson M."/>
            <person name="Priest M."/>
            <person name="Roberts A."/>
            <person name="Saif S."/>
            <person name="Shea T."/>
            <person name="Sisk P."/>
            <person name="Sykes S."/>
            <person name="Wortman J."/>
            <person name="Nusbaum C."/>
            <person name="Birren B."/>
        </authorList>
    </citation>
    <scope>NUCLEOTIDE SEQUENCE [LARGE SCALE GENOMIC DNA]</scope>
    <source>
        <strain evidence="3 4">VS20</strain>
    </source>
</reference>
<evidence type="ECO:0000313" key="3">
    <source>
        <dbReference type="EMBL" id="EQC37845.1"/>
    </source>
</evidence>
<dbReference type="EMBL" id="JH767143">
    <property type="protein sequence ID" value="EQC37845.1"/>
    <property type="molecule type" value="Genomic_DNA"/>
</dbReference>
<feature type="compositionally biased region" description="Acidic residues" evidence="2">
    <location>
        <begin position="895"/>
        <end position="921"/>
    </location>
</feature>
<feature type="coiled-coil region" evidence="1">
    <location>
        <begin position="785"/>
        <end position="868"/>
    </location>
</feature>
<evidence type="ECO:0008006" key="5">
    <source>
        <dbReference type="Google" id="ProtNLM"/>
    </source>
</evidence>
<keyword evidence="1" id="KW-0175">Coiled coil</keyword>
<sequence length="921" mass="100598">MAAAVGKIEVEDEESILRQDDDDHGFITAKTYMSTSASCSPMDGLSPKSDSPEVDQAPTLPHVLDVASRMQPFLRHVRYESKGPLFLDLSSRPPPHLGAVIKSFRPTSHGGKSEAERSGLVAVGDMVISLNAIDCTQLPFGQIIKEATNASFPLTLTILPKAHVPDFFPTASHIDTSKHRRNSSLGDLPSMPSTPPAGGSWAAAVGTKFGQIFDGRTKRASFGNDPLAKPTHESPRHASFTESPSGPATSVSWTSPPPQPTGQPPSPPLQVDSNFQTKFRTWQDSISLEKVSRTSTTLLSKMLPGKRPDERDEALSSLVRGISIQPETATPDASVYHTTLLRVVAASRVLSPHEDEGDVLFQWYRSTSPTECLILRGATHERYEPSLDDAEALLYVQCHGQPRHDGASPTRGKVAVYGPIVLDPSIKETVQMVVEAGSGSFSATLAHSDTDNSFQLKLNRNGLTLLKIAEDECGVVVQADYSVETHIYLDAADALSFVLRFQAGGDVIGTRPNELCALDMAHVGAIHLVAQTPASRDIIALALRTFRNALLSTEAVASVRATEAHFAGSPMEKTVLEHLMDDDAEDATTECHDPVVKPTLKRSASTKAVDDAAVIADLRRQVASQALVIKATQNERNLMAIAVEVRDRKLDEAKAESTQLHSRLESLVSELSAAKIANERSKKLEATTQSLRELMRALEAKKSAADVALAAAHDTIRQLEKQLQCADTDARKVRADLVELQQQHMKLTEERNGLKAKATGLANELKRLVKGGRSIADIEAQLKDRSRLQVELSVAKANIKRYQDEATEFEDALQSQTKRRGLGDADMTRVQSQNAELQRLVTQFSTSLSEKEAEIARLQRANHMLLSKLPTPTKLQLQLQKSTSFQMQQQLVFHDDDEEDDSEDEEDDSEDKDDEDGEDDA</sequence>
<dbReference type="OrthoDB" id="73771at2759"/>
<organism evidence="3 4">
    <name type="scientific">Saprolegnia diclina (strain VS20)</name>
    <dbReference type="NCBI Taxonomy" id="1156394"/>
    <lineage>
        <taxon>Eukaryota</taxon>
        <taxon>Sar</taxon>
        <taxon>Stramenopiles</taxon>
        <taxon>Oomycota</taxon>
        <taxon>Saprolegniomycetes</taxon>
        <taxon>Saprolegniales</taxon>
        <taxon>Saprolegniaceae</taxon>
        <taxon>Saprolegnia</taxon>
    </lineage>
</organism>
<dbReference type="GeneID" id="19945595"/>
<dbReference type="AlphaFoldDB" id="T0QUY1"/>
<dbReference type="STRING" id="1156394.T0QUY1"/>
<dbReference type="VEuPathDB" id="FungiDB:SDRG_04868"/>
<dbReference type="OMA" id="TWFRKTP"/>
<evidence type="ECO:0000256" key="1">
    <source>
        <dbReference type="SAM" id="Coils"/>
    </source>
</evidence>
<dbReference type="SUPFAM" id="SSF50156">
    <property type="entry name" value="PDZ domain-like"/>
    <property type="match status" value="1"/>
</dbReference>
<proteinExistence type="predicted"/>
<dbReference type="RefSeq" id="XP_008608778.1">
    <property type="nucleotide sequence ID" value="XM_008610556.1"/>
</dbReference>
<dbReference type="InterPro" id="IPR036034">
    <property type="entry name" value="PDZ_sf"/>
</dbReference>
<evidence type="ECO:0000313" key="4">
    <source>
        <dbReference type="Proteomes" id="UP000030762"/>
    </source>
</evidence>
<gene>
    <name evidence="3" type="ORF">SDRG_04868</name>
</gene>
<dbReference type="eggNOG" id="ENOG502QUHK">
    <property type="taxonomic scope" value="Eukaryota"/>
</dbReference>
<dbReference type="Proteomes" id="UP000030762">
    <property type="component" value="Unassembled WGS sequence"/>
</dbReference>
<accession>T0QUY1</accession>
<dbReference type="InParanoid" id="T0QUY1"/>
<protein>
    <recommendedName>
        <fullName evidence="5">PDZ domain-containing protein</fullName>
    </recommendedName>
</protein>
<name>T0QUY1_SAPDV</name>
<evidence type="ECO:0000256" key="2">
    <source>
        <dbReference type="SAM" id="MobiDB-lite"/>
    </source>
</evidence>